<organism evidence="2 3">
    <name type="scientific">Paenibacillus cookii</name>
    <dbReference type="NCBI Taxonomy" id="157839"/>
    <lineage>
        <taxon>Bacteria</taxon>
        <taxon>Bacillati</taxon>
        <taxon>Bacillota</taxon>
        <taxon>Bacilli</taxon>
        <taxon>Bacillales</taxon>
        <taxon>Paenibacillaceae</taxon>
        <taxon>Paenibacillus</taxon>
    </lineage>
</organism>
<dbReference type="RefSeq" id="WP_212952076.1">
    <property type="nucleotide sequence ID" value="NZ_BORW01000031.1"/>
</dbReference>
<keyword evidence="3" id="KW-1185">Reference proteome</keyword>
<evidence type="ECO:0000313" key="2">
    <source>
        <dbReference type="EMBL" id="GIO69402.1"/>
    </source>
</evidence>
<sequence length="195" mass="21029">MKKLLSIVLIFCLLLPAASVSAKSNPPAAKTYPKLYLGMDASKLPMKLLNGLVVDKENVDGLGFLPVIKLNGKKVWREADESWINTGGAVQFTVASGGDTFLLYLSGATGGSMVQVVGVHKNGKVFLRKSFGGVGVNATFLSANTIQVEIERENLKWNPDRDPNAARHTGVYDVTVYQLSAKGMAKQKQFVKKTG</sequence>
<name>A0ABQ4M1K2_9BACL</name>
<protein>
    <submittedName>
        <fullName evidence="2">Uncharacterized protein</fullName>
    </submittedName>
</protein>
<comment type="caution">
    <text evidence="2">The sequence shown here is derived from an EMBL/GenBank/DDBJ whole genome shotgun (WGS) entry which is preliminary data.</text>
</comment>
<feature type="signal peptide" evidence="1">
    <location>
        <begin position="1"/>
        <end position="22"/>
    </location>
</feature>
<feature type="chain" id="PRO_5045284006" evidence="1">
    <location>
        <begin position="23"/>
        <end position="195"/>
    </location>
</feature>
<dbReference type="EMBL" id="BORW01000031">
    <property type="protein sequence ID" value="GIO69402.1"/>
    <property type="molecule type" value="Genomic_DNA"/>
</dbReference>
<accession>A0ABQ4M1K2</accession>
<proteinExistence type="predicted"/>
<evidence type="ECO:0000256" key="1">
    <source>
        <dbReference type="SAM" id="SignalP"/>
    </source>
</evidence>
<reference evidence="2 3" key="1">
    <citation type="submission" date="2021-03" db="EMBL/GenBank/DDBJ databases">
        <title>Antimicrobial resistance genes in bacteria isolated from Japanese honey, and their potential for conferring macrolide and lincosamide resistance in the American foulbrood pathogen Paenibacillus larvae.</title>
        <authorList>
            <person name="Okamoto M."/>
            <person name="Kumagai M."/>
            <person name="Kanamori H."/>
            <person name="Takamatsu D."/>
        </authorList>
    </citation>
    <scope>NUCLEOTIDE SEQUENCE [LARGE SCALE GENOMIC DNA]</scope>
    <source>
        <strain evidence="2 3">J21TS3</strain>
    </source>
</reference>
<gene>
    <name evidence="2" type="ORF">J21TS3_42230</name>
</gene>
<dbReference type="Proteomes" id="UP000680638">
    <property type="component" value="Unassembled WGS sequence"/>
</dbReference>
<keyword evidence="1" id="KW-0732">Signal</keyword>
<evidence type="ECO:0000313" key="3">
    <source>
        <dbReference type="Proteomes" id="UP000680638"/>
    </source>
</evidence>